<feature type="domain" description="PAS" evidence="2">
    <location>
        <begin position="141"/>
        <end position="195"/>
    </location>
</feature>
<dbReference type="GO" id="GO:0005886">
    <property type="term" value="C:plasma membrane"/>
    <property type="evidence" value="ECO:0007669"/>
    <property type="project" value="TreeGrafter"/>
</dbReference>
<dbReference type="Pfam" id="PF00990">
    <property type="entry name" value="GGDEF"/>
    <property type="match status" value="1"/>
</dbReference>
<evidence type="ECO:0000259" key="3">
    <source>
        <dbReference type="PROSITE" id="PS50887"/>
    </source>
</evidence>
<dbReference type="PROSITE" id="PS50887">
    <property type="entry name" value="GGDEF"/>
    <property type="match status" value="1"/>
</dbReference>
<dbReference type="Pfam" id="PF01590">
    <property type="entry name" value="GAF"/>
    <property type="match status" value="1"/>
</dbReference>
<dbReference type="EMBL" id="CZDF01000172">
    <property type="protein sequence ID" value="CUR35321.1"/>
    <property type="molecule type" value="Genomic_DNA"/>
</dbReference>
<dbReference type="Gene3D" id="3.30.450.20">
    <property type="entry name" value="PAS domain"/>
    <property type="match status" value="1"/>
</dbReference>
<dbReference type="InterPro" id="IPR029016">
    <property type="entry name" value="GAF-like_dom_sf"/>
</dbReference>
<dbReference type="SUPFAM" id="SSF55781">
    <property type="entry name" value="GAF domain-like"/>
    <property type="match status" value="1"/>
</dbReference>
<gene>
    <name evidence="4" type="ORF">PL9214650760</name>
</gene>
<dbReference type="GO" id="GO:0043709">
    <property type="term" value="P:cell adhesion involved in single-species biofilm formation"/>
    <property type="evidence" value="ECO:0007669"/>
    <property type="project" value="TreeGrafter"/>
</dbReference>
<dbReference type="InterPro" id="IPR000014">
    <property type="entry name" value="PAS"/>
</dbReference>
<evidence type="ECO:0000313" key="4">
    <source>
        <dbReference type="EMBL" id="CUR35321.1"/>
    </source>
</evidence>
<dbReference type="OrthoDB" id="453368at2"/>
<dbReference type="PROSITE" id="PS50112">
    <property type="entry name" value="PAS"/>
    <property type="match status" value="1"/>
</dbReference>
<dbReference type="PROSITE" id="PS50046">
    <property type="entry name" value="PHYTOCHROME_2"/>
    <property type="match status" value="1"/>
</dbReference>
<keyword evidence="5" id="KW-1185">Reference proteome</keyword>
<evidence type="ECO:0000313" key="5">
    <source>
        <dbReference type="Proteomes" id="UP000184315"/>
    </source>
</evidence>
<dbReference type="InterPro" id="IPR043128">
    <property type="entry name" value="Rev_trsase/Diguanyl_cyclase"/>
</dbReference>
<evidence type="ECO:0000259" key="1">
    <source>
        <dbReference type="PROSITE" id="PS50046"/>
    </source>
</evidence>
<proteinExistence type="predicted"/>
<dbReference type="AlphaFoldDB" id="A0A1J1LUS4"/>
<dbReference type="CDD" id="cd00130">
    <property type="entry name" value="PAS"/>
    <property type="match status" value="1"/>
</dbReference>
<dbReference type="Gene3D" id="3.30.70.270">
    <property type="match status" value="1"/>
</dbReference>
<reference evidence="5" key="1">
    <citation type="submission" date="2015-10" db="EMBL/GenBank/DDBJ databases">
        <authorList>
            <person name="Regsiter A."/>
            <person name="william w."/>
        </authorList>
    </citation>
    <scope>NUCLEOTIDE SEQUENCE [LARGE SCALE GENOMIC DNA]</scope>
</reference>
<dbReference type="InterPro" id="IPR029787">
    <property type="entry name" value="Nucleotide_cyclase"/>
</dbReference>
<dbReference type="GO" id="GO:1902201">
    <property type="term" value="P:negative regulation of bacterial-type flagellum-dependent cell motility"/>
    <property type="evidence" value="ECO:0007669"/>
    <property type="project" value="TreeGrafter"/>
</dbReference>
<evidence type="ECO:0000259" key="2">
    <source>
        <dbReference type="PROSITE" id="PS50112"/>
    </source>
</evidence>
<dbReference type="NCBIfam" id="TIGR00254">
    <property type="entry name" value="GGDEF"/>
    <property type="match status" value="1"/>
</dbReference>
<dbReference type="SUPFAM" id="SSF55785">
    <property type="entry name" value="PYP-like sensor domain (PAS domain)"/>
    <property type="match status" value="1"/>
</dbReference>
<dbReference type="SMART" id="SM00091">
    <property type="entry name" value="PAS"/>
    <property type="match status" value="1"/>
</dbReference>
<dbReference type="FunFam" id="3.30.70.270:FF:000001">
    <property type="entry name" value="Diguanylate cyclase domain protein"/>
    <property type="match status" value="1"/>
</dbReference>
<accession>A0A1J1LUS4</accession>
<sequence length="623" mass="71663">MNTLLKKILAPKNIEYLTMNSELRIVELSWGVARFADCPEQVRSGEDVCDAFPELIGLEETFKKIINHQINQFEIKGICRGLREEEIIYFDIYVLNNPEISLNREELLIIFEDTTDGFLKQQKITQVAKEYGLALSALDKTKTYLNQIINSMTDLLIVTDNQGIIKIINRATIVLFNYSQEELIQHSIFKLFEDEKITHNFKESEFLASFHLLNPIKILCKAKTGTSFPISFSCSSLNFDISENQEFVWIGRDMTEQKRVELQLRQQGERDRLLKTITQRIHQSLSLQETLQTIVGEILHFLQVDRVLIYRFFTPTEGRIIAETVINSSIPHLNPSILTPDFNFLLLSYFNSGKIDAIDDVYLVPINFPYLYSLLQLKVKASLVVPILIYDSSQESNSTNQLWGLLMAHQCYQPRHWEVWEINLLEELATQIAIALQQAELYEQLQIAYQGLQQLVIQDGLTGLANRRHFDRILYQEWNRLRREGAPLSLLLLDIDYFKQYNDSYGHLAGDFCLQEVAQILQNIVQRSSDLVARYGGEEFAVILPNTQTSEAIQVAEKIREQVEALQIPHQESQVSNYVTMSIGVATLIPIEHLTPQIVIHTADQALYQAKQNGRNCIFIASP</sequence>
<dbReference type="PANTHER" id="PTHR45138">
    <property type="entry name" value="REGULATORY COMPONENTS OF SENSORY TRANSDUCTION SYSTEM"/>
    <property type="match status" value="1"/>
</dbReference>
<dbReference type="InterPro" id="IPR050469">
    <property type="entry name" value="Diguanylate_Cyclase"/>
</dbReference>
<organism evidence="4 5">
    <name type="scientific">Planktothrix tepida PCC 9214</name>
    <dbReference type="NCBI Taxonomy" id="671072"/>
    <lineage>
        <taxon>Bacteria</taxon>
        <taxon>Bacillati</taxon>
        <taxon>Cyanobacteriota</taxon>
        <taxon>Cyanophyceae</taxon>
        <taxon>Oscillatoriophycideae</taxon>
        <taxon>Oscillatoriales</taxon>
        <taxon>Microcoleaceae</taxon>
        <taxon>Planktothrix</taxon>
    </lineage>
</organism>
<dbReference type="STRING" id="671072.PL9214650760"/>
<dbReference type="GO" id="GO:0052621">
    <property type="term" value="F:diguanylate cyclase activity"/>
    <property type="evidence" value="ECO:0007669"/>
    <property type="project" value="TreeGrafter"/>
</dbReference>
<name>A0A1J1LUS4_9CYAN</name>
<dbReference type="Pfam" id="PF13426">
    <property type="entry name" value="PAS_9"/>
    <property type="match status" value="1"/>
</dbReference>
<dbReference type="SUPFAM" id="SSF55073">
    <property type="entry name" value="Nucleotide cyclase"/>
    <property type="match status" value="1"/>
</dbReference>
<dbReference type="CDD" id="cd01949">
    <property type="entry name" value="GGDEF"/>
    <property type="match status" value="1"/>
</dbReference>
<feature type="domain" description="GGDEF" evidence="3">
    <location>
        <begin position="486"/>
        <end position="623"/>
    </location>
</feature>
<dbReference type="Proteomes" id="UP000184315">
    <property type="component" value="Unassembled WGS sequence"/>
</dbReference>
<dbReference type="SMART" id="SM00065">
    <property type="entry name" value="GAF"/>
    <property type="match status" value="1"/>
</dbReference>
<protein>
    <submittedName>
        <fullName evidence="4">Putative diguanylate cyclase/phosphodiesterase (GGDEF &amp; EAL domains) with Phytochrome (GAF) sensor</fullName>
    </submittedName>
</protein>
<dbReference type="SMART" id="SM00267">
    <property type="entry name" value="GGDEF"/>
    <property type="match status" value="1"/>
</dbReference>
<feature type="domain" description="Phytochrome chromophore attachment site" evidence="1">
    <location>
        <begin position="286"/>
        <end position="431"/>
    </location>
</feature>
<dbReference type="NCBIfam" id="TIGR00229">
    <property type="entry name" value="sensory_box"/>
    <property type="match status" value="1"/>
</dbReference>
<dbReference type="InterPro" id="IPR035965">
    <property type="entry name" value="PAS-like_dom_sf"/>
</dbReference>
<dbReference type="Gene3D" id="3.30.450.40">
    <property type="match status" value="1"/>
</dbReference>
<dbReference type="InterPro" id="IPR000160">
    <property type="entry name" value="GGDEF_dom"/>
</dbReference>
<dbReference type="InterPro" id="IPR016132">
    <property type="entry name" value="Phyto_chromo_attachment"/>
</dbReference>
<dbReference type="PANTHER" id="PTHR45138:SF9">
    <property type="entry name" value="DIGUANYLATE CYCLASE DGCM-RELATED"/>
    <property type="match status" value="1"/>
</dbReference>
<dbReference type="InterPro" id="IPR003018">
    <property type="entry name" value="GAF"/>
</dbReference>